<accession>A0A0U3F1V2</accession>
<evidence type="ECO:0000256" key="8">
    <source>
        <dbReference type="ARBA" id="ARBA00023012"/>
    </source>
</evidence>
<dbReference type="CDD" id="cd16917">
    <property type="entry name" value="HATPase_UhpB-NarQ-NarX-like"/>
    <property type="match status" value="1"/>
</dbReference>
<evidence type="ECO:0000313" key="11">
    <source>
        <dbReference type="Proteomes" id="UP000069030"/>
    </source>
</evidence>
<protein>
    <recommendedName>
        <fullName evidence="2">histidine kinase</fullName>
        <ecNumber evidence="2">2.7.13.3</ecNumber>
    </recommendedName>
</protein>
<evidence type="ECO:0000259" key="9">
    <source>
        <dbReference type="PROSITE" id="PS50109"/>
    </source>
</evidence>
<keyword evidence="6" id="KW-0418">Kinase</keyword>
<evidence type="ECO:0000256" key="5">
    <source>
        <dbReference type="ARBA" id="ARBA00022741"/>
    </source>
</evidence>
<reference evidence="10 11" key="1">
    <citation type="journal article" date="2016" name="J. Zhejiang Univ. Sci. B">
        <title>Antibiotic resistance mechanisms of Myroides sp.</title>
        <authorList>
            <person name="Hu S."/>
            <person name="Yuan S."/>
            <person name="Qu H."/>
            <person name="Jiang T."/>
            <person name="Zhou Y."/>
            <person name="Wang M."/>
            <person name="Ming D."/>
        </authorList>
    </citation>
    <scope>NUCLEOTIDE SEQUENCE [LARGE SCALE GENOMIC DNA]</scope>
    <source>
        <strain evidence="10 11">PR63039</strain>
    </source>
</reference>
<dbReference type="InterPro" id="IPR036890">
    <property type="entry name" value="HATPase_C_sf"/>
</dbReference>
<dbReference type="PANTHER" id="PTHR24421:SF10">
    <property type="entry name" value="NITRATE_NITRITE SENSOR PROTEIN NARQ"/>
    <property type="match status" value="1"/>
</dbReference>
<keyword evidence="7" id="KW-0067">ATP-binding</keyword>
<dbReference type="InterPro" id="IPR011990">
    <property type="entry name" value="TPR-like_helical_dom_sf"/>
</dbReference>
<sequence>MFKLRVLYFAVLCISMSMIHCTQTETNKEDLKLEEINAFIKSYNRFNPTDKDKAAADSLGNVILNLRNTEQSRNALRKYILLTNADKQYIEELFKRSRKADDKKNEAQAYFLRGKRYAQSFQIDSTYYNYTKAEFLFKSIQDSVNLQEVYSHKAIILLNNKIFTEGQSQILKAMNVNKEHKDARIKYSESIIMANALVGLEQLPEALKQLELSLKLLDNPEIVKFFLPDAIRLNKITIYYNIAEVYIKQGEYKKAQNLIHNVIDKYINESTIYDEMMLAHLLYNLTQADIKSKQYDDVEKNLVRAIDIQLKNKNLQDYNSYKILLAEYFYLIKKEEQGNQLVNEVLEYAHQNNNLGLEKETLTVLLKYKKEQYNTNFVRYEELNKLILDENNVIKNTFARLSFEADSLERANEQLQNQKNIITMVSSALLVLAITIFFVILFRQKAKEVSLVKLFQKDTEKYYDSIINVQNELAEARNIERKEIAKELHDGVLNKLFVTRFLLMQVSKESVETHKDSLINEVKEVEQYIRDVSHVLGHEEDFKNKEFNELIRDLVGIQNRNQVTKFILFMSNDICFSRLSIKFKVHIYRIIQECLQNVQKHAKATECQVSILLREETRFEVIIKDNGVGFDTDIVKRGLGFTNIKARTQLMNSKINISSTEGKGTSISFTIDLNESVEC</sequence>
<evidence type="ECO:0000313" key="10">
    <source>
        <dbReference type="EMBL" id="ALU27066.1"/>
    </source>
</evidence>
<evidence type="ECO:0000256" key="4">
    <source>
        <dbReference type="ARBA" id="ARBA00022679"/>
    </source>
</evidence>
<dbReference type="GO" id="GO:0016020">
    <property type="term" value="C:membrane"/>
    <property type="evidence" value="ECO:0007669"/>
    <property type="project" value="InterPro"/>
</dbReference>
<dbReference type="GO" id="GO:0000155">
    <property type="term" value="F:phosphorelay sensor kinase activity"/>
    <property type="evidence" value="ECO:0007669"/>
    <property type="project" value="InterPro"/>
</dbReference>
<comment type="catalytic activity">
    <reaction evidence="1">
        <text>ATP + protein L-histidine = ADP + protein N-phospho-L-histidine.</text>
        <dbReference type="EC" id="2.7.13.3"/>
    </reaction>
</comment>
<name>A0A0U3F1V2_9FLAO</name>
<dbReference type="InterPro" id="IPR003594">
    <property type="entry name" value="HATPase_dom"/>
</dbReference>
<keyword evidence="8" id="KW-0902">Two-component regulatory system</keyword>
<dbReference type="InterPro" id="IPR011712">
    <property type="entry name" value="Sig_transdc_His_kin_sub3_dim/P"/>
</dbReference>
<organism evidence="10 11">
    <name type="scientific">Myroides odoratimimus</name>
    <dbReference type="NCBI Taxonomy" id="76832"/>
    <lineage>
        <taxon>Bacteria</taxon>
        <taxon>Pseudomonadati</taxon>
        <taxon>Bacteroidota</taxon>
        <taxon>Flavobacteriia</taxon>
        <taxon>Flavobacteriales</taxon>
        <taxon>Flavobacteriaceae</taxon>
        <taxon>Myroides</taxon>
    </lineage>
</organism>
<dbReference type="SMART" id="SM00387">
    <property type="entry name" value="HATPase_c"/>
    <property type="match status" value="1"/>
</dbReference>
<evidence type="ECO:0000256" key="6">
    <source>
        <dbReference type="ARBA" id="ARBA00022777"/>
    </source>
</evidence>
<dbReference type="Pfam" id="PF02518">
    <property type="entry name" value="HATPase_c"/>
    <property type="match status" value="1"/>
</dbReference>
<dbReference type="GO" id="GO:0046983">
    <property type="term" value="F:protein dimerization activity"/>
    <property type="evidence" value="ECO:0007669"/>
    <property type="project" value="InterPro"/>
</dbReference>
<dbReference type="InterPro" id="IPR050482">
    <property type="entry name" value="Sensor_HK_TwoCompSys"/>
</dbReference>
<evidence type="ECO:0000256" key="3">
    <source>
        <dbReference type="ARBA" id="ARBA00022553"/>
    </source>
</evidence>
<dbReference type="Gene3D" id="1.25.40.10">
    <property type="entry name" value="Tetratricopeptide repeat domain"/>
    <property type="match status" value="1"/>
</dbReference>
<keyword evidence="5" id="KW-0547">Nucleotide-binding</keyword>
<keyword evidence="4" id="KW-0808">Transferase</keyword>
<dbReference type="PANTHER" id="PTHR24421">
    <property type="entry name" value="NITRATE/NITRITE SENSOR PROTEIN NARX-RELATED"/>
    <property type="match status" value="1"/>
</dbReference>
<dbReference type="GO" id="GO:0005524">
    <property type="term" value="F:ATP binding"/>
    <property type="evidence" value="ECO:0007669"/>
    <property type="project" value="UniProtKB-KW"/>
</dbReference>
<evidence type="ECO:0000256" key="7">
    <source>
        <dbReference type="ARBA" id="ARBA00022840"/>
    </source>
</evidence>
<evidence type="ECO:0000256" key="2">
    <source>
        <dbReference type="ARBA" id="ARBA00012438"/>
    </source>
</evidence>
<dbReference type="Gene3D" id="3.30.565.10">
    <property type="entry name" value="Histidine kinase-like ATPase, C-terminal domain"/>
    <property type="match status" value="1"/>
</dbReference>
<evidence type="ECO:0000256" key="1">
    <source>
        <dbReference type="ARBA" id="ARBA00000085"/>
    </source>
</evidence>
<proteinExistence type="predicted"/>
<dbReference type="EMBL" id="CP013690">
    <property type="protein sequence ID" value="ALU27066.1"/>
    <property type="molecule type" value="Genomic_DNA"/>
</dbReference>
<gene>
    <name evidence="10" type="ORF">AS202_13285</name>
</gene>
<keyword evidence="3" id="KW-0597">Phosphoprotein</keyword>
<dbReference type="EC" id="2.7.13.3" evidence="2"/>
<dbReference type="PROSITE" id="PS50109">
    <property type="entry name" value="HIS_KIN"/>
    <property type="match status" value="1"/>
</dbReference>
<dbReference type="RefSeq" id="WP_006259080.1">
    <property type="nucleotide sequence ID" value="NZ_CP013690.1"/>
</dbReference>
<feature type="domain" description="Histidine kinase" evidence="9">
    <location>
        <begin position="587"/>
        <end position="675"/>
    </location>
</feature>
<dbReference type="Proteomes" id="UP000069030">
    <property type="component" value="Chromosome"/>
</dbReference>
<dbReference type="Pfam" id="PF07730">
    <property type="entry name" value="HisKA_3"/>
    <property type="match status" value="1"/>
</dbReference>
<dbReference type="eggNOG" id="COG4585">
    <property type="taxonomic scope" value="Bacteria"/>
</dbReference>
<dbReference type="AlphaFoldDB" id="A0A0U3F1V2"/>
<dbReference type="SUPFAM" id="SSF55874">
    <property type="entry name" value="ATPase domain of HSP90 chaperone/DNA topoisomerase II/histidine kinase"/>
    <property type="match status" value="1"/>
</dbReference>
<dbReference type="KEGG" id="mod:AS202_13285"/>
<dbReference type="eggNOG" id="COG0457">
    <property type="taxonomic scope" value="Bacteria"/>
</dbReference>
<dbReference type="InterPro" id="IPR005467">
    <property type="entry name" value="His_kinase_dom"/>
</dbReference>
<dbReference type="SUPFAM" id="SSF48452">
    <property type="entry name" value="TPR-like"/>
    <property type="match status" value="2"/>
</dbReference>
<dbReference type="Gene3D" id="1.20.5.1930">
    <property type="match status" value="1"/>
</dbReference>